<dbReference type="NCBIfam" id="TIGR04256">
    <property type="entry name" value="GxxExxY"/>
    <property type="match status" value="1"/>
</dbReference>
<dbReference type="Gene3D" id="3.90.320.10">
    <property type="match status" value="1"/>
</dbReference>
<dbReference type="InterPro" id="IPR026350">
    <property type="entry name" value="GxxExxY"/>
</dbReference>
<reference evidence="2" key="1">
    <citation type="submission" date="2016-10" db="EMBL/GenBank/DDBJ databases">
        <authorList>
            <person name="Varghese N."/>
            <person name="Submissions S."/>
        </authorList>
    </citation>
    <scope>NUCLEOTIDE SEQUENCE [LARGE SCALE GENOMIC DNA]</scope>
    <source>
        <strain evidence="2">DSM 17298</strain>
    </source>
</reference>
<evidence type="ECO:0000313" key="2">
    <source>
        <dbReference type="Proteomes" id="UP000236736"/>
    </source>
</evidence>
<proteinExistence type="predicted"/>
<name>A0A1H5U7Y4_9BACT</name>
<dbReference type="Proteomes" id="UP000236736">
    <property type="component" value="Unassembled WGS sequence"/>
</dbReference>
<protein>
    <submittedName>
        <fullName evidence="1">GxxExxY protein</fullName>
    </submittedName>
</protein>
<dbReference type="InterPro" id="IPR011604">
    <property type="entry name" value="PDDEXK-like_dom_sf"/>
</dbReference>
<dbReference type="AlphaFoldDB" id="A0A1H5U7Y4"/>
<sequence length="135" mass="15793">MRQSKKEVDDLSYQIIGAAIEVHRNIGPGFLESVYQKCFAIELDERKLTFQQELELPFSYKNHTIVGHFRCDFFVENLIVVEIKAVSEILPIHQAQVINYMNLLQIPKGILLNFNVINLFHQGQKTFVNRYYDSM</sequence>
<dbReference type="OrthoDB" id="1119698at2"/>
<dbReference type="Pfam" id="PF13366">
    <property type="entry name" value="PDDEXK_3"/>
    <property type="match status" value="1"/>
</dbReference>
<dbReference type="EMBL" id="FNVR01000004">
    <property type="protein sequence ID" value="SEF70538.1"/>
    <property type="molecule type" value="Genomic_DNA"/>
</dbReference>
<dbReference type="RefSeq" id="WP_103923942.1">
    <property type="nucleotide sequence ID" value="NZ_BBFN01000019.1"/>
</dbReference>
<keyword evidence="2" id="KW-1185">Reference proteome</keyword>
<evidence type="ECO:0000313" key="1">
    <source>
        <dbReference type="EMBL" id="SEF70538.1"/>
    </source>
</evidence>
<dbReference type="STRING" id="1120964.GCA_001313265_03947"/>
<gene>
    <name evidence="1" type="ORF">SAMN03080598_01074</name>
</gene>
<accession>A0A1H5U7Y4</accession>
<organism evidence="1 2">
    <name type="scientific">Algoriphagus boritolerans DSM 17298 = JCM 18970</name>
    <dbReference type="NCBI Taxonomy" id="1120964"/>
    <lineage>
        <taxon>Bacteria</taxon>
        <taxon>Pseudomonadati</taxon>
        <taxon>Bacteroidota</taxon>
        <taxon>Cytophagia</taxon>
        <taxon>Cytophagales</taxon>
        <taxon>Cyclobacteriaceae</taxon>
        <taxon>Algoriphagus</taxon>
    </lineage>
</organism>